<dbReference type="InterPro" id="IPR039425">
    <property type="entry name" value="RNA_pol_sigma-70-like"/>
</dbReference>
<organism evidence="12">
    <name type="scientific">plant metagenome</name>
    <dbReference type="NCBI Taxonomy" id="1297885"/>
    <lineage>
        <taxon>unclassified sequences</taxon>
        <taxon>metagenomes</taxon>
        <taxon>organismal metagenomes</taxon>
    </lineage>
</organism>
<feature type="domain" description="RNA polymerase sigma-70 region 2" evidence="6">
    <location>
        <begin position="15"/>
        <end position="78"/>
    </location>
</feature>
<feature type="region of interest" description="Disordered" evidence="5">
    <location>
        <begin position="169"/>
        <end position="192"/>
    </location>
</feature>
<dbReference type="Gene3D" id="1.10.10.10">
    <property type="entry name" value="Winged helix-like DNA-binding domain superfamily/Winged helix DNA-binding domain"/>
    <property type="match status" value="1"/>
</dbReference>
<accession>A0A484SX94</accession>
<dbReference type="GO" id="GO:0006352">
    <property type="term" value="P:DNA-templated transcription initiation"/>
    <property type="evidence" value="ECO:0007669"/>
    <property type="project" value="InterPro"/>
</dbReference>
<dbReference type="AlphaFoldDB" id="A0A484SX94"/>
<dbReference type="NCBIfam" id="TIGR02937">
    <property type="entry name" value="sigma70-ECF"/>
    <property type="match status" value="1"/>
</dbReference>
<dbReference type="EMBL" id="CAADHY010000018">
    <property type="protein sequence ID" value="VFR25111.1"/>
    <property type="molecule type" value="Genomic_DNA"/>
</dbReference>
<dbReference type="EMBL" id="CAADID010000007">
    <property type="protein sequence ID" value="VFR58914.1"/>
    <property type="molecule type" value="Genomic_DNA"/>
</dbReference>
<dbReference type="PANTHER" id="PTHR43133">
    <property type="entry name" value="RNA POLYMERASE ECF-TYPE SIGMA FACTO"/>
    <property type="match status" value="1"/>
</dbReference>
<feature type="domain" description="RNA polymerase sigma factor 70 region 4 type 2" evidence="7">
    <location>
        <begin position="109"/>
        <end position="161"/>
    </location>
</feature>
<dbReference type="SUPFAM" id="SSF88659">
    <property type="entry name" value="Sigma3 and sigma4 domains of RNA polymerase sigma factors"/>
    <property type="match status" value="1"/>
</dbReference>
<dbReference type="SUPFAM" id="SSF88946">
    <property type="entry name" value="Sigma2 domain of RNA polymerase sigma factors"/>
    <property type="match status" value="1"/>
</dbReference>
<protein>
    <submittedName>
        <fullName evidence="12">RNA polymerase sigma-70 factor, ECF subfamily</fullName>
    </submittedName>
</protein>
<feature type="compositionally biased region" description="Basic residues" evidence="5">
    <location>
        <begin position="183"/>
        <end position="192"/>
    </location>
</feature>
<dbReference type="InterPro" id="IPR013325">
    <property type="entry name" value="RNA_pol_sigma_r2"/>
</dbReference>
<dbReference type="EMBL" id="CAADII010000057">
    <property type="protein sequence ID" value="VFR56269.1"/>
    <property type="molecule type" value="Genomic_DNA"/>
</dbReference>
<dbReference type="EMBL" id="CAADIZ010000074">
    <property type="protein sequence ID" value="VFS34467.1"/>
    <property type="molecule type" value="Genomic_DNA"/>
</dbReference>
<keyword evidence="3" id="KW-0731">Sigma factor</keyword>
<evidence type="ECO:0000256" key="5">
    <source>
        <dbReference type="SAM" id="MobiDB-lite"/>
    </source>
</evidence>
<evidence type="ECO:0000256" key="3">
    <source>
        <dbReference type="ARBA" id="ARBA00023082"/>
    </source>
</evidence>
<keyword evidence="2" id="KW-0805">Transcription regulation</keyword>
<dbReference type="Gene3D" id="1.10.1740.10">
    <property type="match status" value="1"/>
</dbReference>
<dbReference type="InterPro" id="IPR013249">
    <property type="entry name" value="RNA_pol_sigma70_r4_t2"/>
</dbReference>
<dbReference type="PANTHER" id="PTHR43133:SF63">
    <property type="entry name" value="RNA POLYMERASE SIGMA FACTOR FECI-RELATED"/>
    <property type="match status" value="1"/>
</dbReference>
<dbReference type="Pfam" id="PF04542">
    <property type="entry name" value="Sigma70_r2"/>
    <property type="match status" value="1"/>
</dbReference>
<dbReference type="InterPro" id="IPR007627">
    <property type="entry name" value="RNA_pol_sigma70_r2"/>
</dbReference>
<evidence type="ECO:0000313" key="10">
    <source>
        <dbReference type="EMBL" id="VFR56269.1"/>
    </source>
</evidence>
<sequence length="192" mass="21817">MDKPGSGGLVALFIERYQDFRAQLRRRLGSDDLAQDAMQETYMRIQGMDGPATIRQPADYLFRVAVNIAEDQRRRDARLLSGTEIAELIQPADDSLNPARITEGRSEVEALRRALQDLPVRAQQMLWASRVEDVPHVEIARRYGVSERLVSREIQRALAYCVAHMDNDGDADPAAADMPAWRGRARRRQERS</sequence>
<proteinExistence type="inferred from homology"/>
<gene>
    <name evidence="8" type="ORF">AMP9_1870</name>
    <name evidence="9" type="ORF">ANT2_1896</name>
    <name evidence="11" type="ORF">ANT3_1898</name>
    <name evidence="10" type="ORF">BRI6_2013</name>
    <name evidence="12" type="ORF">BRI9_2068</name>
    <name evidence="13" type="ORF">IVO3_2066</name>
    <name evidence="14" type="ORF">RAN7_2040</name>
</gene>
<evidence type="ECO:0000256" key="1">
    <source>
        <dbReference type="ARBA" id="ARBA00010641"/>
    </source>
</evidence>
<name>A0A484SX94_9ZZZZ</name>
<dbReference type="InterPro" id="IPR014284">
    <property type="entry name" value="RNA_pol_sigma-70_dom"/>
</dbReference>
<evidence type="ECO:0000259" key="7">
    <source>
        <dbReference type="Pfam" id="PF08281"/>
    </source>
</evidence>
<dbReference type="GO" id="GO:0003677">
    <property type="term" value="F:DNA binding"/>
    <property type="evidence" value="ECO:0007669"/>
    <property type="project" value="InterPro"/>
</dbReference>
<evidence type="ECO:0000313" key="14">
    <source>
        <dbReference type="EMBL" id="VFS34467.1"/>
    </source>
</evidence>
<dbReference type="EMBL" id="CAADIG010000025">
    <property type="protein sequence ID" value="VFR47875.1"/>
    <property type="molecule type" value="Genomic_DNA"/>
</dbReference>
<evidence type="ECO:0000313" key="8">
    <source>
        <dbReference type="EMBL" id="VFR25111.1"/>
    </source>
</evidence>
<dbReference type="EMBL" id="CAADIP010000024">
    <property type="protein sequence ID" value="VFR89338.1"/>
    <property type="molecule type" value="Genomic_DNA"/>
</dbReference>
<evidence type="ECO:0000313" key="11">
    <source>
        <dbReference type="EMBL" id="VFR58914.1"/>
    </source>
</evidence>
<dbReference type="GO" id="GO:0016987">
    <property type="term" value="F:sigma factor activity"/>
    <property type="evidence" value="ECO:0007669"/>
    <property type="project" value="UniProtKB-KW"/>
</dbReference>
<feature type="compositionally biased region" description="Low complexity" evidence="5">
    <location>
        <begin position="172"/>
        <end position="182"/>
    </location>
</feature>
<evidence type="ECO:0000256" key="2">
    <source>
        <dbReference type="ARBA" id="ARBA00023015"/>
    </source>
</evidence>
<evidence type="ECO:0000313" key="12">
    <source>
        <dbReference type="EMBL" id="VFR67278.1"/>
    </source>
</evidence>
<keyword evidence="4" id="KW-0804">Transcription</keyword>
<reference evidence="12" key="1">
    <citation type="submission" date="2019-03" db="EMBL/GenBank/DDBJ databases">
        <authorList>
            <person name="Danneels B."/>
        </authorList>
    </citation>
    <scope>NUCLEOTIDE SEQUENCE</scope>
</reference>
<evidence type="ECO:0000313" key="9">
    <source>
        <dbReference type="EMBL" id="VFR47875.1"/>
    </source>
</evidence>
<dbReference type="Pfam" id="PF08281">
    <property type="entry name" value="Sigma70_r4_2"/>
    <property type="match status" value="1"/>
</dbReference>
<dbReference type="InterPro" id="IPR013324">
    <property type="entry name" value="RNA_pol_sigma_r3/r4-like"/>
</dbReference>
<comment type="similarity">
    <text evidence="1">Belongs to the sigma-70 factor family. ECF subfamily.</text>
</comment>
<dbReference type="InterPro" id="IPR036388">
    <property type="entry name" value="WH-like_DNA-bd_sf"/>
</dbReference>
<evidence type="ECO:0000313" key="13">
    <source>
        <dbReference type="EMBL" id="VFR89338.1"/>
    </source>
</evidence>
<dbReference type="EMBL" id="CAADIK010000017">
    <property type="protein sequence ID" value="VFR67278.1"/>
    <property type="molecule type" value="Genomic_DNA"/>
</dbReference>
<evidence type="ECO:0000256" key="4">
    <source>
        <dbReference type="ARBA" id="ARBA00023163"/>
    </source>
</evidence>
<evidence type="ECO:0000259" key="6">
    <source>
        <dbReference type="Pfam" id="PF04542"/>
    </source>
</evidence>